<dbReference type="Gene3D" id="3.40.50.2000">
    <property type="entry name" value="Glycogen Phosphorylase B"/>
    <property type="match status" value="2"/>
</dbReference>
<dbReference type="CDD" id="cd03794">
    <property type="entry name" value="GT4_WbuB-like"/>
    <property type="match status" value="1"/>
</dbReference>
<dbReference type="Pfam" id="PF13579">
    <property type="entry name" value="Glyco_trans_4_4"/>
    <property type="match status" value="1"/>
</dbReference>
<dbReference type="InterPro" id="IPR001296">
    <property type="entry name" value="Glyco_trans_1"/>
</dbReference>
<organism evidence="3 4">
    <name type="scientific">Paenibacillus etheri</name>
    <dbReference type="NCBI Taxonomy" id="1306852"/>
    <lineage>
        <taxon>Bacteria</taxon>
        <taxon>Bacillati</taxon>
        <taxon>Bacillota</taxon>
        <taxon>Bacilli</taxon>
        <taxon>Bacillales</taxon>
        <taxon>Paenibacillaceae</taxon>
        <taxon>Paenibacillus</taxon>
    </lineage>
</organism>
<dbReference type="PANTHER" id="PTHR12526:SF609">
    <property type="entry name" value="LIPOPOLYSACCHARIDE BIOSYNTHESIS PROTEIN"/>
    <property type="match status" value="1"/>
</dbReference>
<proteinExistence type="predicted"/>
<keyword evidence="4" id="KW-1185">Reference proteome</keyword>
<dbReference type="EMBL" id="LCZJ02000013">
    <property type="protein sequence ID" value="KTD88406.1"/>
    <property type="molecule type" value="Genomic_DNA"/>
</dbReference>
<dbReference type="OrthoDB" id="9811902at2"/>
<sequence>MKILVVCQYYYPEQFRINDICETLVSEGHDVTVLTGLPNYPKGKLYRGYSWFRKRAEIVGGVKVKRVPIFTRGKNYPKLALNYLSFIVAASIKAIFLEKDYDVVYVYQLSPVTMAIPAILYKKINKTKLALYCLDIWPESIAAAGIDHSSFMYRYLLELSRKIYKSADVISVTSQSFMNYLTDVIGLDNNHLIYQPQYAEELFLSRNLEHDKSINNLEMNLVFAGNIGEMQSVDTIIRAAHELRDIKTIKWHIIGDGSAKLKCEELVNELKLNEIVIFYGKRSVEEMPGFYSKASAFLVTLNKNENISRTLPGKVQSYMAFGKPIIGAIDGETRRVILESGCGLCCEAENYKGLADIIREFIWEPTMIVEYGEKSRIYYERNFSKQNFMNSLIHQLNKLTKR</sequence>
<feature type="domain" description="Glycosyltransferase subfamily 4-like N-terminal" evidence="2">
    <location>
        <begin position="16"/>
        <end position="192"/>
    </location>
</feature>
<dbReference type="SUPFAM" id="SSF53756">
    <property type="entry name" value="UDP-Glycosyltransferase/glycogen phosphorylase"/>
    <property type="match status" value="1"/>
</dbReference>
<evidence type="ECO:0000313" key="4">
    <source>
        <dbReference type="Proteomes" id="UP000054709"/>
    </source>
</evidence>
<dbReference type="AlphaFoldDB" id="A0A0W1B4C1"/>
<dbReference type="GO" id="GO:0016757">
    <property type="term" value="F:glycosyltransferase activity"/>
    <property type="evidence" value="ECO:0007669"/>
    <property type="project" value="InterPro"/>
</dbReference>
<dbReference type="InterPro" id="IPR028098">
    <property type="entry name" value="Glyco_trans_4-like_N"/>
</dbReference>
<dbReference type="Proteomes" id="UP000054709">
    <property type="component" value="Unassembled WGS sequence"/>
</dbReference>
<reference evidence="3 4" key="1">
    <citation type="journal article" date="2015" name="Int. Biodeterior. Biodegradation">
        <title>Physiological and genetic screening methods for the isolation of methyl tert-butyl ether-degrading bacteria for bioremediation purposes.</title>
        <authorList>
            <person name="Guisado I.M."/>
            <person name="Purswani J."/>
            <person name="Gonzalez Lopez J."/>
            <person name="Pozo C."/>
        </authorList>
    </citation>
    <scope>NUCLEOTIDE SEQUENCE [LARGE SCALE GENOMIC DNA]</scope>
    <source>
        <strain evidence="3 4">SH7</strain>
    </source>
</reference>
<protein>
    <submittedName>
        <fullName evidence="3">Glycosyltransferase WbuB</fullName>
    </submittedName>
</protein>
<evidence type="ECO:0000259" key="2">
    <source>
        <dbReference type="Pfam" id="PF13579"/>
    </source>
</evidence>
<name>A0A0W1B4C1_9BACL</name>
<dbReference type="PANTHER" id="PTHR12526">
    <property type="entry name" value="GLYCOSYLTRANSFERASE"/>
    <property type="match status" value="1"/>
</dbReference>
<gene>
    <name evidence="3" type="ORF">UQ64_05065</name>
</gene>
<accession>A0A0W1B4C1</accession>
<evidence type="ECO:0000259" key="1">
    <source>
        <dbReference type="Pfam" id="PF00534"/>
    </source>
</evidence>
<comment type="caution">
    <text evidence="3">The sequence shown here is derived from an EMBL/GenBank/DDBJ whole genome shotgun (WGS) entry which is preliminary data.</text>
</comment>
<dbReference type="RefSeq" id="WP_060621838.1">
    <property type="nucleotide sequence ID" value="NZ_LCZJ02000013.1"/>
</dbReference>
<evidence type="ECO:0000313" key="3">
    <source>
        <dbReference type="EMBL" id="KTD88406.1"/>
    </source>
</evidence>
<dbReference type="Pfam" id="PF00534">
    <property type="entry name" value="Glycos_transf_1"/>
    <property type="match status" value="1"/>
</dbReference>
<feature type="domain" description="Glycosyl transferase family 1" evidence="1">
    <location>
        <begin position="219"/>
        <end position="373"/>
    </location>
</feature>